<keyword evidence="6" id="KW-1185">Reference proteome</keyword>
<evidence type="ECO:0000256" key="3">
    <source>
        <dbReference type="HAMAP-Rule" id="MF_00524"/>
    </source>
</evidence>
<evidence type="ECO:0000256" key="4">
    <source>
        <dbReference type="RuleBase" id="RU004046"/>
    </source>
</evidence>
<name>A0A643F836_IDEDE</name>
<comment type="caution">
    <text evidence="5">The sequence shown here is derived from an EMBL/GenBank/DDBJ whole genome shotgun (WGS) entry which is preliminary data.</text>
</comment>
<dbReference type="NCBIfam" id="TIGR00749">
    <property type="entry name" value="glk"/>
    <property type="match status" value="1"/>
</dbReference>
<dbReference type="EC" id="2.7.1.2" evidence="3"/>
<comment type="similarity">
    <text evidence="3 4">Belongs to the bacterial glucokinase family.</text>
</comment>
<dbReference type="GO" id="GO:0005829">
    <property type="term" value="C:cytosol"/>
    <property type="evidence" value="ECO:0007669"/>
    <property type="project" value="TreeGrafter"/>
</dbReference>
<dbReference type="InterPro" id="IPR003836">
    <property type="entry name" value="Glucokinase"/>
</dbReference>
<dbReference type="PANTHER" id="PTHR47690:SF1">
    <property type="entry name" value="GLUCOKINASE"/>
    <property type="match status" value="1"/>
</dbReference>
<dbReference type="RefSeq" id="WP_151125266.1">
    <property type="nucleotide sequence ID" value="NZ_CP088082.1"/>
</dbReference>
<evidence type="ECO:0000256" key="1">
    <source>
        <dbReference type="ARBA" id="ARBA00022679"/>
    </source>
</evidence>
<dbReference type="SUPFAM" id="SSF53067">
    <property type="entry name" value="Actin-like ATPase domain"/>
    <property type="match status" value="1"/>
</dbReference>
<dbReference type="OrthoDB" id="257751at2"/>
<protein>
    <recommendedName>
        <fullName evidence="3">Glucokinase</fullName>
        <ecNumber evidence="3">2.7.1.2</ecNumber>
    </recommendedName>
    <alternativeName>
        <fullName evidence="3">Glucose kinase</fullName>
    </alternativeName>
</protein>
<keyword evidence="2 3" id="KW-0418">Kinase</keyword>
<dbReference type="GO" id="GO:0005536">
    <property type="term" value="F:D-glucose binding"/>
    <property type="evidence" value="ECO:0007669"/>
    <property type="project" value="InterPro"/>
</dbReference>
<comment type="subcellular location">
    <subcellularLocation>
        <location evidence="3">Cytoplasm</location>
    </subcellularLocation>
</comment>
<sequence length="340" mass="35195">MREPLSIDSFPWLVADIGGTNARFGLVQEPGGPVAHVETLKGSDHPSPQAAALAYLDTVTARTGERPRPRQAALALACAIQGDTARMTNSAWVVSRETLIRTLGVEQVLLLNDFEALALALPQLSAADVTLFGGPARPDAAAPMAVVGPGTGLGVSTCVPVGQGRWVALAAEGGHVTVAAADEVEAEVLRLLRREFAHVSAERVLSGLGLPLLHRALCTVRGTPPETLSPEQISHRALVEREAAALATLDVFCSMLGTFAGNVALTVGARGGVFIAGGIAQKIADHLVGSRFRERFEAKGRFESYQAGIATGLVTAPHVALTGAAQGIAHALRQSDPGGG</sequence>
<evidence type="ECO:0000256" key="2">
    <source>
        <dbReference type="ARBA" id="ARBA00022777"/>
    </source>
</evidence>
<evidence type="ECO:0000313" key="5">
    <source>
        <dbReference type="EMBL" id="KAB0577091.1"/>
    </source>
</evidence>
<dbReference type="AlphaFoldDB" id="A0A643F836"/>
<gene>
    <name evidence="3 5" type="primary">glk</name>
    <name evidence="5" type="ORF">F7Q92_16885</name>
</gene>
<evidence type="ECO:0000313" key="6">
    <source>
        <dbReference type="Proteomes" id="UP000430120"/>
    </source>
</evidence>
<dbReference type="Pfam" id="PF02685">
    <property type="entry name" value="Glucokinase"/>
    <property type="match status" value="1"/>
</dbReference>
<feature type="binding site" evidence="3">
    <location>
        <begin position="15"/>
        <end position="20"/>
    </location>
    <ligand>
        <name>ATP</name>
        <dbReference type="ChEBI" id="CHEBI:30616"/>
    </ligand>
</feature>
<comment type="catalytic activity">
    <reaction evidence="3">
        <text>D-glucose + ATP = D-glucose 6-phosphate + ADP + H(+)</text>
        <dbReference type="Rhea" id="RHEA:17825"/>
        <dbReference type="ChEBI" id="CHEBI:4167"/>
        <dbReference type="ChEBI" id="CHEBI:15378"/>
        <dbReference type="ChEBI" id="CHEBI:30616"/>
        <dbReference type="ChEBI" id="CHEBI:61548"/>
        <dbReference type="ChEBI" id="CHEBI:456216"/>
        <dbReference type="EC" id="2.7.1.2"/>
    </reaction>
</comment>
<keyword evidence="1 3" id="KW-0808">Transferase</keyword>
<keyword evidence="3" id="KW-0963">Cytoplasm</keyword>
<dbReference type="Gene3D" id="3.40.367.20">
    <property type="match status" value="1"/>
</dbReference>
<dbReference type="InterPro" id="IPR043129">
    <property type="entry name" value="ATPase_NBD"/>
</dbReference>
<dbReference type="Proteomes" id="UP000430120">
    <property type="component" value="Unassembled WGS sequence"/>
</dbReference>
<proteinExistence type="inferred from homology"/>
<dbReference type="HAMAP" id="MF_00524">
    <property type="entry name" value="Glucokinase"/>
    <property type="match status" value="1"/>
</dbReference>
<keyword evidence="3" id="KW-0547">Nucleotide-binding</keyword>
<reference evidence="5 6" key="1">
    <citation type="submission" date="2019-09" db="EMBL/GenBank/DDBJ databases">
        <title>Draft genome sequences of 48 bacterial type strains from the CCUG.</title>
        <authorList>
            <person name="Tunovic T."/>
            <person name="Pineiro-Iglesias B."/>
            <person name="Unosson C."/>
            <person name="Inganas E."/>
            <person name="Ohlen M."/>
            <person name="Cardew S."/>
            <person name="Jensie-Markopoulos S."/>
            <person name="Salva-Serra F."/>
            <person name="Jaen-Luchoro D."/>
            <person name="Karlsson R."/>
            <person name="Svensson-Stadler L."/>
            <person name="Chun J."/>
            <person name="Moore E."/>
        </authorList>
    </citation>
    <scope>NUCLEOTIDE SEQUENCE [LARGE SCALE GENOMIC DNA]</scope>
    <source>
        <strain evidence="5 6">CCUG 30977</strain>
    </source>
</reference>
<organism evidence="5 6">
    <name type="scientific">Ideonella dechloratans</name>
    <dbReference type="NCBI Taxonomy" id="36863"/>
    <lineage>
        <taxon>Bacteria</taxon>
        <taxon>Pseudomonadati</taxon>
        <taxon>Pseudomonadota</taxon>
        <taxon>Betaproteobacteria</taxon>
        <taxon>Burkholderiales</taxon>
        <taxon>Sphaerotilaceae</taxon>
        <taxon>Ideonella</taxon>
    </lineage>
</organism>
<dbReference type="Gene3D" id="3.30.420.40">
    <property type="match status" value="1"/>
</dbReference>
<dbReference type="GO" id="GO:0005524">
    <property type="term" value="F:ATP binding"/>
    <property type="evidence" value="ECO:0007669"/>
    <property type="project" value="UniProtKB-UniRule"/>
</dbReference>
<dbReference type="EMBL" id="VZPB01000050">
    <property type="protein sequence ID" value="KAB0577091.1"/>
    <property type="molecule type" value="Genomic_DNA"/>
</dbReference>
<dbReference type="CDD" id="cd24008">
    <property type="entry name" value="ASKHA_NBD_GLK"/>
    <property type="match status" value="1"/>
</dbReference>
<dbReference type="InterPro" id="IPR050201">
    <property type="entry name" value="Bacterial_glucokinase"/>
</dbReference>
<keyword evidence="3" id="KW-0324">Glycolysis</keyword>
<accession>A0A643F836</accession>
<keyword evidence="3" id="KW-0067">ATP-binding</keyword>
<dbReference type="GO" id="GO:0006096">
    <property type="term" value="P:glycolytic process"/>
    <property type="evidence" value="ECO:0007669"/>
    <property type="project" value="UniProtKB-UniRule"/>
</dbReference>
<dbReference type="PANTHER" id="PTHR47690">
    <property type="entry name" value="GLUCOKINASE"/>
    <property type="match status" value="1"/>
</dbReference>
<dbReference type="GO" id="GO:0004340">
    <property type="term" value="F:glucokinase activity"/>
    <property type="evidence" value="ECO:0007669"/>
    <property type="project" value="UniProtKB-UniRule"/>
</dbReference>